<sequence>MAVPQAFPLGPLWEPAGVLMEPQPCPQSLAEGFLEEELRLNAELNQLQFSEPVGIIYNPVEYAWEPHRSYVTRYCQGPKEVLFLGMNPGPFGMAQTGVPFGEVSVVRDWLGICGPVQTPPQEHPKRPILGLECPQSETRTTHGTWMLRMNLWKTGWIGERIQCGRVGKVRRPGVSFQL</sequence>
<gene>
    <name evidence="5" type="ORF">HJG63_018132</name>
</gene>
<keyword evidence="3" id="KW-0238">DNA-binding</keyword>
<evidence type="ECO:0000256" key="3">
    <source>
        <dbReference type="ARBA" id="ARBA00023125"/>
    </source>
</evidence>
<evidence type="ECO:0000256" key="1">
    <source>
        <dbReference type="ARBA" id="ARBA00022763"/>
    </source>
</evidence>
<keyword evidence="6" id="KW-1185">Reference proteome</keyword>
<dbReference type="AlphaFoldDB" id="A0A7J8JP53"/>
<keyword evidence="4" id="KW-0234">DNA repair</keyword>
<dbReference type="InterPro" id="IPR039134">
    <property type="entry name" value="SMUG1"/>
</dbReference>
<evidence type="ECO:0000256" key="4">
    <source>
        <dbReference type="ARBA" id="ARBA00023204"/>
    </source>
</evidence>
<dbReference type="Gene3D" id="3.40.470.10">
    <property type="entry name" value="Uracil-DNA glycosylase-like domain"/>
    <property type="match status" value="1"/>
</dbReference>
<reference evidence="5 6" key="1">
    <citation type="journal article" date="2020" name="Nature">
        <title>Six reference-quality genomes reveal evolution of bat adaptations.</title>
        <authorList>
            <person name="Jebb D."/>
            <person name="Huang Z."/>
            <person name="Pippel M."/>
            <person name="Hughes G.M."/>
            <person name="Lavrichenko K."/>
            <person name="Devanna P."/>
            <person name="Winkler S."/>
            <person name="Jermiin L.S."/>
            <person name="Skirmuntt E.C."/>
            <person name="Katzourakis A."/>
            <person name="Burkitt-Gray L."/>
            <person name="Ray D.A."/>
            <person name="Sullivan K.A.M."/>
            <person name="Roscito J.G."/>
            <person name="Kirilenko B.M."/>
            <person name="Davalos L.M."/>
            <person name="Corthals A.P."/>
            <person name="Power M.L."/>
            <person name="Jones G."/>
            <person name="Ransome R.D."/>
            <person name="Dechmann D.K.N."/>
            <person name="Locatelli A.G."/>
            <person name="Puechmaille S.J."/>
            <person name="Fedrigo O."/>
            <person name="Jarvis E.D."/>
            <person name="Hiller M."/>
            <person name="Vernes S.C."/>
            <person name="Myers E.W."/>
            <person name="Teeling E.C."/>
        </authorList>
    </citation>
    <scope>NUCLEOTIDE SEQUENCE [LARGE SCALE GENOMIC DNA]</scope>
    <source>
        <strain evidence="5">MRouAeg1</strain>
        <tissue evidence="5">Muscle</tissue>
    </source>
</reference>
<keyword evidence="2" id="KW-0378">Hydrolase</keyword>
<dbReference type="Proteomes" id="UP000593571">
    <property type="component" value="Unassembled WGS sequence"/>
</dbReference>
<evidence type="ECO:0000256" key="2">
    <source>
        <dbReference type="ARBA" id="ARBA00022801"/>
    </source>
</evidence>
<keyword evidence="1" id="KW-0227">DNA damage</keyword>
<dbReference type="PANTHER" id="PTHR13235">
    <property type="entry name" value="SINGLE-STRAND SELECTIVE MONOFUNCTIONAL URACIL DNA GLYCOSYLASE"/>
    <property type="match status" value="1"/>
</dbReference>
<dbReference type="GO" id="GO:0003677">
    <property type="term" value="F:DNA binding"/>
    <property type="evidence" value="ECO:0007669"/>
    <property type="project" value="UniProtKB-KW"/>
</dbReference>
<dbReference type="SUPFAM" id="SSF52141">
    <property type="entry name" value="Uracil-DNA glycosylase-like"/>
    <property type="match status" value="1"/>
</dbReference>
<organism evidence="5 6">
    <name type="scientific">Rousettus aegyptiacus</name>
    <name type="common">Egyptian fruit bat</name>
    <name type="synonym">Pteropus aegyptiacus</name>
    <dbReference type="NCBI Taxonomy" id="9407"/>
    <lineage>
        <taxon>Eukaryota</taxon>
        <taxon>Metazoa</taxon>
        <taxon>Chordata</taxon>
        <taxon>Craniata</taxon>
        <taxon>Vertebrata</taxon>
        <taxon>Euteleostomi</taxon>
        <taxon>Mammalia</taxon>
        <taxon>Eutheria</taxon>
        <taxon>Laurasiatheria</taxon>
        <taxon>Chiroptera</taxon>
        <taxon>Yinpterochiroptera</taxon>
        <taxon>Pteropodoidea</taxon>
        <taxon>Pteropodidae</taxon>
        <taxon>Rousettinae</taxon>
        <taxon>Rousettus</taxon>
    </lineage>
</organism>
<dbReference type="EMBL" id="JACASE010000002">
    <property type="protein sequence ID" value="KAF6497872.1"/>
    <property type="molecule type" value="Genomic_DNA"/>
</dbReference>
<dbReference type="InterPro" id="IPR036895">
    <property type="entry name" value="Uracil-DNA_glycosylase-like_sf"/>
</dbReference>
<protein>
    <submittedName>
        <fullName evidence="5">Single-strand-selective monofunctional uracil-DNA glycosylase 1</fullName>
    </submittedName>
</protein>
<dbReference type="PANTHER" id="PTHR13235:SF2">
    <property type="entry name" value="SINGLE-STRAND SELECTIVE MONOFUNCTIONAL URACIL DNA GLYCOSYLASE"/>
    <property type="match status" value="1"/>
</dbReference>
<accession>A0A7J8JP53</accession>
<proteinExistence type="predicted"/>
<name>A0A7J8JP53_ROUAE</name>
<comment type="caution">
    <text evidence="5">The sequence shown here is derived from an EMBL/GenBank/DDBJ whole genome shotgun (WGS) entry which is preliminary data.</text>
</comment>
<evidence type="ECO:0000313" key="5">
    <source>
        <dbReference type="EMBL" id="KAF6497872.1"/>
    </source>
</evidence>
<evidence type="ECO:0000313" key="6">
    <source>
        <dbReference type="Proteomes" id="UP000593571"/>
    </source>
</evidence>
<dbReference type="GO" id="GO:0000703">
    <property type="term" value="F:oxidized pyrimidine nucleobase lesion DNA N-glycosylase activity"/>
    <property type="evidence" value="ECO:0007669"/>
    <property type="project" value="TreeGrafter"/>
</dbReference>
<dbReference type="GO" id="GO:0017065">
    <property type="term" value="F:single-strand selective uracil DNA N-glycosylase activity"/>
    <property type="evidence" value="ECO:0007669"/>
    <property type="project" value="InterPro"/>
</dbReference>
<dbReference type="GO" id="GO:0006284">
    <property type="term" value="P:base-excision repair"/>
    <property type="evidence" value="ECO:0007669"/>
    <property type="project" value="InterPro"/>
</dbReference>